<accession>A0AAN9XI46</accession>
<keyword evidence="2" id="KW-1185">Reference proteome</keyword>
<comment type="caution">
    <text evidence="1">The sequence shown here is derived from an EMBL/GenBank/DDBJ whole genome shotgun (WGS) entry which is preliminary data.</text>
</comment>
<reference evidence="1 2" key="1">
    <citation type="submission" date="2024-01" db="EMBL/GenBank/DDBJ databases">
        <title>The genomes of 5 underutilized Papilionoideae crops provide insights into root nodulation and disease resistanc.</title>
        <authorList>
            <person name="Jiang F."/>
        </authorList>
    </citation>
    <scope>NUCLEOTIDE SEQUENCE [LARGE SCALE GENOMIC DNA]</scope>
    <source>
        <strain evidence="1">DUOXIRENSHENG_FW03</strain>
        <tissue evidence="1">Leaves</tissue>
    </source>
</reference>
<protein>
    <submittedName>
        <fullName evidence="1">Uncharacterized protein</fullName>
    </submittedName>
</protein>
<gene>
    <name evidence="1" type="ORF">VNO78_21366</name>
</gene>
<evidence type="ECO:0000313" key="1">
    <source>
        <dbReference type="EMBL" id="KAK7392916.1"/>
    </source>
</evidence>
<dbReference type="Proteomes" id="UP001386955">
    <property type="component" value="Unassembled WGS sequence"/>
</dbReference>
<name>A0AAN9XI46_PSOTE</name>
<proteinExistence type="predicted"/>
<dbReference type="EMBL" id="JAYMYS010000005">
    <property type="protein sequence ID" value="KAK7392916.1"/>
    <property type="molecule type" value="Genomic_DNA"/>
</dbReference>
<evidence type="ECO:0000313" key="2">
    <source>
        <dbReference type="Proteomes" id="UP001386955"/>
    </source>
</evidence>
<dbReference type="AlphaFoldDB" id="A0AAN9XI46"/>
<sequence>MASRKHRGRKNLLIKKISKKPKDLLIKNIPKKPRTKTAHVARRNFLDFKDFANLGTCHQRSSCKSRNKYESPNSSESMEIYVIPRDISDLNSLMVSDNELYSHKFFEVSDSSTRTLCEERKEDDASFMSMCLADFVIPGNIPDLTSLMVSDNDLYSHKFFEEVLDSPTCEERKENEGFRWVIHDYKSS</sequence>
<organism evidence="1 2">
    <name type="scientific">Psophocarpus tetragonolobus</name>
    <name type="common">Winged bean</name>
    <name type="synonym">Dolichos tetragonolobus</name>
    <dbReference type="NCBI Taxonomy" id="3891"/>
    <lineage>
        <taxon>Eukaryota</taxon>
        <taxon>Viridiplantae</taxon>
        <taxon>Streptophyta</taxon>
        <taxon>Embryophyta</taxon>
        <taxon>Tracheophyta</taxon>
        <taxon>Spermatophyta</taxon>
        <taxon>Magnoliopsida</taxon>
        <taxon>eudicotyledons</taxon>
        <taxon>Gunneridae</taxon>
        <taxon>Pentapetalae</taxon>
        <taxon>rosids</taxon>
        <taxon>fabids</taxon>
        <taxon>Fabales</taxon>
        <taxon>Fabaceae</taxon>
        <taxon>Papilionoideae</taxon>
        <taxon>50 kb inversion clade</taxon>
        <taxon>NPAAA clade</taxon>
        <taxon>indigoferoid/millettioid clade</taxon>
        <taxon>Phaseoleae</taxon>
        <taxon>Psophocarpus</taxon>
    </lineage>
</organism>